<feature type="region of interest" description="Disordered" evidence="7">
    <location>
        <begin position="1"/>
        <end position="20"/>
    </location>
</feature>
<feature type="transmembrane region" description="Helical" evidence="8">
    <location>
        <begin position="677"/>
        <end position="699"/>
    </location>
</feature>
<evidence type="ECO:0000256" key="1">
    <source>
        <dbReference type="ARBA" id="ARBA00004496"/>
    </source>
</evidence>
<keyword evidence="2" id="KW-0963">Cytoplasm</keyword>
<evidence type="ECO:0000256" key="5">
    <source>
        <dbReference type="ARBA" id="ARBA00065067"/>
    </source>
</evidence>
<comment type="caution">
    <text evidence="10">The sequence shown here is derived from an EMBL/GenBank/DDBJ whole genome shotgun (WGS) entry which is preliminary data.</text>
</comment>
<dbReference type="GO" id="GO:0005737">
    <property type="term" value="C:cytoplasm"/>
    <property type="evidence" value="ECO:0007669"/>
    <property type="project" value="UniProtKB-SubCell"/>
</dbReference>
<evidence type="ECO:0000256" key="6">
    <source>
        <dbReference type="PROSITE-ProRule" id="PRU00221"/>
    </source>
</evidence>
<evidence type="ECO:0000256" key="4">
    <source>
        <dbReference type="ARBA" id="ARBA00022737"/>
    </source>
</evidence>
<dbReference type="FunFam" id="2.130.10.10:FF:000087">
    <property type="entry name" value="WD repeat-containing protein 26 homolog"/>
    <property type="match status" value="1"/>
</dbReference>
<keyword evidence="8" id="KW-1133">Transmembrane helix</keyword>
<dbReference type="SMART" id="SM00668">
    <property type="entry name" value="CTLH"/>
    <property type="match status" value="1"/>
</dbReference>
<dbReference type="InterPro" id="IPR019775">
    <property type="entry name" value="WD40_repeat_CS"/>
</dbReference>
<reference evidence="11" key="1">
    <citation type="journal article" date="2020" name="Nat. Commun.">
        <title>Genome assembly of wild tea tree DASZ reveals pedigree and selection history of tea varieties.</title>
        <authorList>
            <person name="Zhang W."/>
            <person name="Zhang Y."/>
            <person name="Qiu H."/>
            <person name="Guo Y."/>
            <person name="Wan H."/>
            <person name="Zhang X."/>
            <person name="Scossa F."/>
            <person name="Alseekh S."/>
            <person name="Zhang Q."/>
            <person name="Wang P."/>
            <person name="Xu L."/>
            <person name="Schmidt M.H."/>
            <person name="Jia X."/>
            <person name="Li D."/>
            <person name="Zhu A."/>
            <person name="Guo F."/>
            <person name="Chen W."/>
            <person name="Ni D."/>
            <person name="Usadel B."/>
            <person name="Fernie A.R."/>
            <person name="Wen W."/>
        </authorList>
    </citation>
    <scope>NUCLEOTIDE SEQUENCE [LARGE SCALE GENOMIC DNA]</scope>
    <source>
        <strain evidence="11">cv. G240</strain>
    </source>
</reference>
<keyword evidence="4" id="KW-0677">Repeat</keyword>
<gene>
    <name evidence="10" type="ORF">HYC85_023715</name>
</gene>
<dbReference type="SUPFAM" id="SSF50978">
    <property type="entry name" value="WD40 repeat-like"/>
    <property type="match status" value="1"/>
</dbReference>
<keyword evidence="8" id="KW-0472">Membrane</keyword>
<dbReference type="PROSITE" id="PS50082">
    <property type="entry name" value="WD_REPEATS_2"/>
    <property type="match status" value="4"/>
</dbReference>
<dbReference type="AlphaFoldDB" id="A0A7J7GJ72"/>
<name>A0A7J7GJ72_CAMSI</name>
<evidence type="ECO:0000313" key="11">
    <source>
        <dbReference type="Proteomes" id="UP000593564"/>
    </source>
</evidence>
<dbReference type="Gene3D" id="2.130.10.10">
    <property type="entry name" value="YVTN repeat-like/Quinoprotein amine dehydrogenase"/>
    <property type="match status" value="2"/>
</dbReference>
<evidence type="ECO:0000256" key="7">
    <source>
        <dbReference type="SAM" id="MobiDB-lite"/>
    </source>
</evidence>
<feature type="repeat" description="WD" evidence="6">
    <location>
        <begin position="313"/>
        <end position="354"/>
    </location>
</feature>
<feature type="repeat" description="WD" evidence="6">
    <location>
        <begin position="367"/>
        <end position="389"/>
    </location>
</feature>
<dbReference type="PRINTS" id="PR00320">
    <property type="entry name" value="GPROTEINBRPT"/>
</dbReference>
<sequence length="736" mass="82396">MGGIEDTEPPLKRVRVPPGDLEKSFDNSSYLEPVSGSLGDAMARPLFSQGDGERIGSKGVFKKHEFVKIITRALYSLGYDRTGALLQEESGIQLHPSALSLFMQQVLDGKWDESLATLRTIELADESIVKSTSFLILEQKFVELLKVGEYMDALHTLRNEIVPLSINTGRVHELATCIILPSQSVVLGLSSQDNVGADSRSRFLEKLLKLLPAAVMIPERRLEHLVEQALEMQQFNCVFHNTLDNELSLLSDHQCGRNLIPSRTLQVLHAHEDEVWFLQFSHNGKYLASSSKDRSAIIWEVKDNGQVVLKNTLTGHQKPVSAVSWSPDDCQLLTCGLEEVIKRWDVNSGECLYVYERPGVGLVSCGWFPDGKGIVSGMTDKSICLWDLEGRELECWKGQRTLNISDMAITDDGKRIISICRETAILLLDREAKFERLIEEQEVITSFSLSKDNKFLLVNLMNQEIHLWSIEDGVEVVSKYKGQKRTRFVIRSCFGGFEQAFIASGSEDSQVYIWHRGSGELISTLPGHSGAVNCVSWNPRNLHMLASAGDDHTIRIWGLDDLHLSSSTFCINLPLIGFSFLKHAKTLYYVGPLSANNLCNLMAIFLQYLFPLFELVILVVTSLPYNFVFCSLISSLGNTNGYISDFRIKPWSVLLSIFILVGQKHCLGHPLSWQVGFSVFAGMLLSVILFSFDFIYLFIENRTHIGELTTPILGSIALNVGGFDHSNGDCFYGFDF</sequence>
<dbReference type="InterPro" id="IPR020472">
    <property type="entry name" value="WD40_PAC1"/>
</dbReference>
<evidence type="ECO:0000256" key="8">
    <source>
        <dbReference type="SAM" id="Phobius"/>
    </source>
</evidence>
<evidence type="ECO:0000256" key="3">
    <source>
        <dbReference type="ARBA" id="ARBA00022574"/>
    </source>
</evidence>
<dbReference type="Proteomes" id="UP000593564">
    <property type="component" value="Unassembled WGS sequence"/>
</dbReference>
<dbReference type="EMBL" id="JACBKZ010000011">
    <property type="protein sequence ID" value="KAF5939456.1"/>
    <property type="molecule type" value="Genomic_DNA"/>
</dbReference>
<dbReference type="InterPro" id="IPR036322">
    <property type="entry name" value="WD40_repeat_dom_sf"/>
</dbReference>
<evidence type="ECO:0000313" key="10">
    <source>
        <dbReference type="EMBL" id="KAF5939456.1"/>
    </source>
</evidence>
<organism evidence="10 11">
    <name type="scientific">Camellia sinensis</name>
    <name type="common">Tea plant</name>
    <name type="synonym">Thea sinensis</name>
    <dbReference type="NCBI Taxonomy" id="4442"/>
    <lineage>
        <taxon>Eukaryota</taxon>
        <taxon>Viridiplantae</taxon>
        <taxon>Streptophyta</taxon>
        <taxon>Embryophyta</taxon>
        <taxon>Tracheophyta</taxon>
        <taxon>Spermatophyta</taxon>
        <taxon>Magnoliopsida</taxon>
        <taxon>eudicotyledons</taxon>
        <taxon>Gunneridae</taxon>
        <taxon>Pentapetalae</taxon>
        <taxon>asterids</taxon>
        <taxon>Ericales</taxon>
        <taxon>Theaceae</taxon>
        <taxon>Camellia</taxon>
    </lineage>
</organism>
<feature type="domain" description="CTLH" evidence="9">
    <location>
        <begin position="104"/>
        <end position="152"/>
    </location>
</feature>
<dbReference type="InterPro" id="IPR001680">
    <property type="entry name" value="WD40_rpt"/>
</dbReference>
<comment type="subunit">
    <text evidence="5">Interacts with RANBPM.</text>
</comment>
<feature type="repeat" description="WD" evidence="6">
    <location>
        <begin position="525"/>
        <end position="567"/>
    </location>
</feature>
<keyword evidence="8" id="KW-0812">Transmembrane</keyword>
<keyword evidence="3 6" id="KW-0853">WD repeat</keyword>
<protein>
    <recommendedName>
        <fullName evidence="9">CTLH domain-containing protein</fullName>
    </recommendedName>
</protein>
<dbReference type="InterPro" id="IPR006595">
    <property type="entry name" value="CTLH_C"/>
</dbReference>
<dbReference type="Pfam" id="PF23627">
    <property type="entry name" value="LisH_WDR26"/>
    <property type="match status" value="1"/>
</dbReference>
<keyword evidence="11" id="KW-1185">Reference proteome</keyword>
<evidence type="ECO:0000256" key="2">
    <source>
        <dbReference type="ARBA" id="ARBA00022490"/>
    </source>
</evidence>
<dbReference type="InterPro" id="IPR006594">
    <property type="entry name" value="LisH"/>
</dbReference>
<proteinExistence type="predicted"/>
<dbReference type="InterPro" id="IPR015943">
    <property type="entry name" value="WD40/YVTN_repeat-like_dom_sf"/>
</dbReference>
<comment type="subcellular location">
    <subcellularLocation>
        <location evidence="1">Cytoplasm</location>
    </subcellularLocation>
</comment>
<feature type="transmembrane region" description="Helical" evidence="8">
    <location>
        <begin position="648"/>
        <end position="665"/>
    </location>
</feature>
<dbReference type="PROSITE" id="PS00678">
    <property type="entry name" value="WD_REPEATS_1"/>
    <property type="match status" value="2"/>
</dbReference>
<dbReference type="InterPro" id="IPR051350">
    <property type="entry name" value="WD_repeat-ST_regulator"/>
</dbReference>
<dbReference type="PROSITE" id="PS50294">
    <property type="entry name" value="WD_REPEATS_REGION"/>
    <property type="match status" value="3"/>
</dbReference>
<evidence type="ECO:0000259" key="9">
    <source>
        <dbReference type="PROSITE" id="PS50897"/>
    </source>
</evidence>
<feature type="transmembrane region" description="Helical" evidence="8">
    <location>
        <begin position="615"/>
        <end position="636"/>
    </location>
</feature>
<dbReference type="PANTHER" id="PTHR22838:SF6">
    <property type="entry name" value="WD REPEAT-CONTAINING PROTEIN 26 HOMOLOG"/>
    <property type="match status" value="1"/>
</dbReference>
<dbReference type="PROSITE" id="PS50897">
    <property type="entry name" value="CTLH"/>
    <property type="match status" value="1"/>
</dbReference>
<reference evidence="10 11" key="2">
    <citation type="submission" date="2020-07" db="EMBL/GenBank/DDBJ databases">
        <title>Genome assembly of wild tea tree DASZ reveals pedigree and selection history of tea varieties.</title>
        <authorList>
            <person name="Zhang W."/>
        </authorList>
    </citation>
    <scope>NUCLEOTIDE SEQUENCE [LARGE SCALE GENOMIC DNA]</scope>
    <source>
        <strain evidence="11">cv. G240</strain>
        <tissue evidence="10">Leaf</tissue>
    </source>
</reference>
<feature type="repeat" description="WD" evidence="6">
    <location>
        <begin position="268"/>
        <end position="309"/>
    </location>
</feature>
<dbReference type="PANTHER" id="PTHR22838">
    <property type="entry name" value="WD REPEAT PROTEIN 26-RELATED"/>
    <property type="match status" value="1"/>
</dbReference>
<dbReference type="SMART" id="SM00320">
    <property type="entry name" value="WD40"/>
    <property type="match status" value="7"/>
</dbReference>
<accession>A0A7J7GJ72</accession>
<dbReference type="Pfam" id="PF00400">
    <property type="entry name" value="WD40"/>
    <property type="match status" value="4"/>
</dbReference>
<dbReference type="PROSITE" id="PS50896">
    <property type="entry name" value="LISH"/>
    <property type="match status" value="1"/>
</dbReference>
<dbReference type="CDD" id="cd00200">
    <property type="entry name" value="WD40"/>
    <property type="match status" value="1"/>
</dbReference>